<evidence type="ECO:0000313" key="1">
    <source>
        <dbReference type="EMBL" id="KFM28165.1"/>
    </source>
</evidence>
<reference evidence="1 3" key="1">
    <citation type="journal article" date="2014" name="BMC Genomics">
        <title>Oil accumulation mechanisms of the oleaginous microalga Chlorella protothecoides revealed through its genome, transcriptomes, and proteomes.</title>
        <authorList>
            <person name="Gao C."/>
            <person name="Wang Y."/>
            <person name="Shen Y."/>
            <person name="Yan D."/>
            <person name="He X."/>
            <person name="Dai J."/>
            <person name="Wu Q."/>
        </authorList>
    </citation>
    <scope>NUCLEOTIDE SEQUENCE [LARGE SCALE GENOMIC DNA]</scope>
    <source>
        <strain evidence="1 3">0710</strain>
    </source>
</reference>
<reference evidence="2" key="3">
    <citation type="submission" date="2018-10" db="EMBL/GenBank/DDBJ databases">
        <authorList>
            <person name="Hovde B."/>
            <person name="Zhang X."/>
        </authorList>
    </citation>
    <scope>NUCLEOTIDE SEQUENCE [LARGE SCALE GENOMIC DNA]</scope>
    <source>
        <strain evidence="2">UTEX 25</strain>
    </source>
</reference>
<evidence type="ECO:0000313" key="4">
    <source>
        <dbReference type="Proteomes" id="UP000279271"/>
    </source>
</evidence>
<keyword evidence="3" id="KW-1185">Reference proteome</keyword>
<dbReference type="OrthoDB" id="10647481at2759"/>
<dbReference type="Proteomes" id="UP000279271">
    <property type="component" value="Unassembled WGS sequence"/>
</dbReference>
<accession>A0A087SR11</accession>
<evidence type="ECO:0000313" key="3">
    <source>
        <dbReference type="Proteomes" id="UP000028924"/>
    </source>
</evidence>
<organism evidence="1 3">
    <name type="scientific">Auxenochlorella protothecoides</name>
    <name type="common">Green microalga</name>
    <name type="synonym">Chlorella protothecoides</name>
    <dbReference type="NCBI Taxonomy" id="3075"/>
    <lineage>
        <taxon>Eukaryota</taxon>
        <taxon>Viridiplantae</taxon>
        <taxon>Chlorophyta</taxon>
        <taxon>core chlorophytes</taxon>
        <taxon>Trebouxiophyceae</taxon>
        <taxon>Chlorellales</taxon>
        <taxon>Chlorellaceae</taxon>
        <taxon>Auxenochlorella</taxon>
    </lineage>
</organism>
<dbReference type="Proteomes" id="UP000028924">
    <property type="component" value="Unassembled WGS sequence"/>
</dbReference>
<sequence length="519" mass="53385">MQVSSAPAICNANDLRNFNPSLNSGDDSPALKRADASPSTTYIYADKFNAGASLNIKTSVSLGKPLVTGRFLSVKLAAGAVLTLSAQPRFPRGRVISGAGRVVFSGPGPFWILPDWWMGPSSNTDASVALAAARAACASTLCHIIVTGQTRLSSPLTLTPSLLIWGSARSFLTGTTSAPSPDGLILAPGTYATPLTLPYLTGFSGSALTLRGVRGLRAYVPMLSSSAVGLQLATSAAAPAIVDNQLEAFFATGLGHAVWVNARAGDTISATSVYSNFLLRAKSGASSGVYFSGGAPALSNFKVSFSAIDPANTGSTFALVRSGVAAAVSNVVAEVTAWAGGFTAGATLVIGAFNNLNLVMKLSGPISSKVLAFTGAGAKINWDASWNRDSAKALVATRTKNPPIGDMISTNFAVVKLPAALITGTWPKGTTRTFYINHLMANGGMKRILMGPGRLQPAASFIVNPGLVVAGVQDLGSYNLAVTLKNTLGRSITKADVTLPTGKTYDLYFNLMVGVGGIA</sequence>
<reference evidence="4" key="2">
    <citation type="journal article" date="2018" name="Algal Res.">
        <title>Characterization of plant carbon substrate utilization by Auxenochlorella protothecoides.</title>
        <authorList>
            <person name="Vogler B.W."/>
            <person name="Starkenburg S.R."/>
            <person name="Sudasinghe N."/>
            <person name="Schambach J.Y."/>
            <person name="Rollin J.A."/>
            <person name="Pattathil S."/>
            <person name="Barry A.N."/>
        </authorList>
    </citation>
    <scope>NUCLEOTIDE SEQUENCE [LARGE SCALE GENOMIC DNA]</scope>
    <source>
        <strain evidence="4">UTEX 25</strain>
    </source>
</reference>
<dbReference type="AlphaFoldDB" id="A0A087SR11"/>
<evidence type="ECO:0000313" key="2">
    <source>
        <dbReference type="EMBL" id="RMZ52604.1"/>
    </source>
</evidence>
<dbReference type="KEGG" id="apro:F751_6932"/>
<proteinExistence type="predicted"/>
<dbReference type="eggNOG" id="ENOG502QQ2D">
    <property type="taxonomic scope" value="Eukaryota"/>
</dbReference>
<dbReference type="EMBL" id="KL662165">
    <property type="protein sequence ID" value="KFM28165.1"/>
    <property type="molecule type" value="Genomic_DNA"/>
</dbReference>
<dbReference type="GeneID" id="23618323"/>
<name>A0A087SR11_AUXPR</name>
<dbReference type="EMBL" id="QOKY01000202">
    <property type="protein sequence ID" value="RMZ52604.1"/>
    <property type="molecule type" value="Genomic_DNA"/>
</dbReference>
<gene>
    <name evidence="2" type="ORF">APUTEX25_000723</name>
    <name evidence="1" type="ORF">F751_6932</name>
</gene>
<reference evidence="2" key="4">
    <citation type="submission" date="2018-11" db="EMBL/GenBank/DDBJ databases">
        <title>Characterization of plant carbon substrate utilization by Auxenochlorella protothecoides.</title>
        <authorList>
            <person name="Vogler B.W."/>
            <person name="Starkenburg S.R."/>
            <person name="Sudasinghe N."/>
            <person name="Schambach J.Y."/>
            <person name="Rollin J.A."/>
            <person name="Pattathil S."/>
            <person name="Barry A.N."/>
        </authorList>
    </citation>
    <scope>NUCLEOTIDE SEQUENCE [LARGE SCALE GENOMIC DNA]</scope>
    <source>
        <strain evidence="2">UTEX 25</strain>
    </source>
</reference>
<dbReference type="RefSeq" id="XP_011401178.1">
    <property type="nucleotide sequence ID" value="XM_011402876.1"/>
</dbReference>
<protein>
    <submittedName>
        <fullName evidence="1">Uncharacterized protein</fullName>
    </submittedName>
</protein>